<keyword evidence="1" id="KW-0229">DNA integration</keyword>
<dbReference type="PROSITE" id="PS51898">
    <property type="entry name" value="TYR_RECOMBINASE"/>
    <property type="match status" value="1"/>
</dbReference>
<sequence>MPRHAEPPRLYLRKDRGQSVWIIRDGGKDKRTGCSEGERQRAEIRLAEYLAEKHTTRPSKGGKSDSISIAEVLRVYVMEHAPSVGRPKLIADHIEGMTPFWAHRMVSSIKGKTCRDFAASRTTPSMARHELETLRAAVNYFHKEYGLDPVPAFTMPGKHRARERWLTRAEAAALLWNARRTPHVARFVLIGLYTGTRSGAILGLSWLPSVKTGWLDLEQGIMHRSGSSQRQSNKRQPPAAIPERLLAHMRRWKRLDKNIRHVINWNGSSVLSVKKAFRTARQNAKLSNDVIPHTLRHSCATWLMQAGVEPWQAAGFLGMTVEMLERTYGHQSPNFQKAASTAIAARRLHA</sequence>
<dbReference type="Gene3D" id="1.10.443.10">
    <property type="entry name" value="Intergrase catalytic core"/>
    <property type="match status" value="1"/>
</dbReference>
<evidence type="ECO:0000259" key="3">
    <source>
        <dbReference type="PROSITE" id="PS51898"/>
    </source>
</evidence>
<proteinExistence type="predicted"/>
<dbReference type="Proteomes" id="UP000216215">
    <property type="component" value="Unassembled WGS sequence"/>
</dbReference>
<keyword evidence="2" id="KW-0233">DNA recombination</keyword>
<organism evidence="4 5">
    <name type="scientific">Mesorhizobium mediterraneum</name>
    <dbReference type="NCBI Taxonomy" id="43617"/>
    <lineage>
        <taxon>Bacteria</taxon>
        <taxon>Pseudomonadati</taxon>
        <taxon>Pseudomonadota</taxon>
        <taxon>Alphaproteobacteria</taxon>
        <taxon>Hyphomicrobiales</taxon>
        <taxon>Phyllobacteriaceae</taxon>
        <taxon>Mesorhizobium</taxon>
    </lineage>
</organism>
<dbReference type="GO" id="GO:0006310">
    <property type="term" value="P:DNA recombination"/>
    <property type="evidence" value="ECO:0007669"/>
    <property type="project" value="UniProtKB-KW"/>
</dbReference>
<gene>
    <name evidence="4" type="ORF">CIT25_03970</name>
</gene>
<dbReference type="InterPro" id="IPR011010">
    <property type="entry name" value="DNA_brk_join_enz"/>
</dbReference>
<dbReference type="PANTHER" id="PTHR30349:SF88">
    <property type="entry name" value="BLL1584 PROTEIN"/>
    <property type="match status" value="1"/>
</dbReference>
<protein>
    <recommendedName>
        <fullName evidence="3">Tyr recombinase domain-containing protein</fullName>
    </recommendedName>
</protein>
<dbReference type="SUPFAM" id="SSF56349">
    <property type="entry name" value="DNA breaking-rejoining enzymes"/>
    <property type="match status" value="1"/>
</dbReference>
<evidence type="ECO:0000313" key="5">
    <source>
        <dbReference type="Proteomes" id="UP000216215"/>
    </source>
</evidence>
<dbReference type="CDD" id="cd00796">
    <property type="entry name" value="INT_Rci_Hp1_C"/>
    <property type="match status" value="1"/>
</dbReference>
<dbReference type="Pfam" id="PF00589">
    <property type="entry name" value="Phage_integrase"/>
    <property type="match status" value="1"/>
</dbReference>
<dbReference type="EMBL" id="NPKI01000008">
    <property type="protein sequence ID" value="PAQ03681.1"/>
    <property type="molecule type" value="Genomic_DNA"/>
</dbReference>
<evidence type="ECO:0000313" key="4">
    <source>
        <dbReference type="EMBL" id="PAQ03681.1"/>
    </source>
</evidence>
<comment type="caution">
    <text evidence="4">The sequence shown here is derived from an EMBL/GenBank/DDBJ whole genome shotgun (WGS) entry which is preliminary data.</text>
</comment>
<keyword evidence="5" id="KW-1185">Reference proteome</keyword>
<feature type="domain" description="Tyr recombinase" evidence="3">
    <location>
        <begin position="161"/>
        <end position="341"/>
    </location>
</feature>
<dbReference type="InterPro" id="IPR013762">
    <property type="entry name" value="Integrase-like_cat_sf"/>
</dbReference>
<dbReference type="InterPro" id="IPR050090">
    <property type="entry name" value="Tyrosine_recombinase_XerCD"/>
</dbReference>
<evidence type="ECO:0000256" key="1">
    <source>
        <dbReference type="ARBA" id="ARBA00022908"/>
    </source>
</evidence>
<evidence type="ECO:0000256" key="2">
    <source>
        <dbReference type="ARBA" id="ARBA00023172"/>
    </source>
</evidence>
<dbReference type="GO" id="GO:0003677">
    <property type="term" value="F:DNA binding"/>
    <property type="evidence" value="ECO:0007669"/>
    <property type="project" value="InterPro"/>
</dbReference>
<dbReference type="RefSeq" id="WP_095483254.1">
    <property type="nucleotide sequence ID" value="NZ_CP088151.1"/>
</dbReference>
<reference evidence="5" key="1">
    <citation type="submission" date="2017-08" db="EMBL/GenBank/DDBJ databases">
        <title>Mesorhizobium wenxinae sp. nov., a novel rhizobial species isolated from root nodules of chickpea (Cicer arietinum L.).</title>
        <authorList>
            <person name="Zhang J."/>
        </authorList>
    </citation>
    <scope>NUCLEOTIDE SEQUENCE [LARGE SCALE GENOMIC DNA]</scope>
    <source>
        <strain evidence="5">USDA 3392</strain>
    </source>
</reference>
<accession>A0AB36RGI1</accession>
<dbReference type="GO" id="GO:0015074">
    <property type="term" value="P:DNA integration"/>
    <property type="evidence" value="ECO:0007669"/>
    <property type="project" value="UniProtKB-KW"/>
</dbReference>
<dbReference type="AlphaFoldDB" id="A0AB36RGI1"/>
<name>A0AB36RGI1_9HYPH</name>
<dbReference type="InterPro" id="IPR002104">
    <property type="entry name" value="Integrase_catalytic"/>
</dbReference>
<dbReference type="PANTHER" id="PTHR30349">
    <property type="entry name" value="PHAGE INTEGRASE-RELATED"/>
    <property type="match status" value="1"/>
</dbReference>